<reference evidence="2" key="1">
    <citation type="submission" date="2020-11" db="EMBL/GenBank/DDBJ databases">
        <authorList>
            <consortium name="DOE Joint Genome Institute"/>
            <person name="Ahrendt S."/>
            <person name="Riley R."/>
            <person name="Andreopoulos W."/>
            <person name="Labutti K."/>
            <person name="Pangilinan J."/>
            <person name="Ruiz-Duenas F.J."/>
            <person name="Barrasa J.M."/>
            <person name="Sanchez-Garcia M."/>
            <person name="Camarero S."/>
            <person name="Miyauchi S."/>
            <person name="Serrano A."/>
            <person name="Linde D."/>
            <person name="Babiker R."/>
            <person name="Drula E."/>
            <person name="Ayuso-Fernandez I."/>
            <person name="Pacheco R."/>
            <person name="Padilla G."/>
            <person name="Ferreira P."/>
            <person name="Barriuso J."/>
            <person name="Kellner H."/>
            <person name="Castanera R."/>
            <person name="Alfaro M."/>
            <person name="Ramirez L."/>
            <person name="Pisabarro A.G."/>
            <person name="Kuo A."/>
            <person name="Tritt A."/>
            <person name="Lipzen A."/>
            <person name="He G."/>
            <person name="Yan M."/>
            <person name="Ng V."/>
            <person name="Cullen D."/>
            <person name="Martin F."/>
            <person name="Rosso M.-N."/>
            <person name="Henrissat B."/>
            <person name="Hibbett D."/>
            <person name="Martinez A.T."/>
            <person name="Grigoriev I.V."/>
        </authorList>
    </citation>
    <scope>NUCLEOTIDE SEQUENCE</scope>
    <source>
        <strain evidence="2">AH 40177</strain>
    </source>
</reference>
<name>A0A9P5UF26_9AGAR</name>
<protein>
    <submittedName>
        <fullName evidence="2">Uncharacterized protein</fullName>
    </submittedName>
</protein>
<evidence type="ECO:0000256" key="1">
    <source>
        <dbReference type="SAM" id="MobiDB-lite"/>
    </source>
</evidence>
<feature type="region of interest" description="Disordered" evidence="1">
    <location>
        <begin position="252"/>
        <end position="276"/>
    </location>
</feature>
<feature type="region of interest" description="Disordered" evidence="1">
    <location>
        <begin position="38"/>
        <end position="158"/>
    </location>
</feature>
<accession>A0A9P5UF26</accession>
<dbReference type="OrthoDB" id="3062232at2759"/>
<feature type="compositionally biased region" description="Low complexity" evidence="1">
    <location>
        <begin position="257"/>
        <end position="270"/>
    </location>
</feature>
<dbReference type="Proteomes" id="UP000772434">
    <property type="component" value="Unassembled WGS sequence"/>
</dbReference>
<feature type="compositionally biased region" description="Low complexity" evidence="1">
    <location>
        <begin position="94"/>
        <end position="113"/>
    </location>
</feature>
<dbReference type="AlphaFoldDB" id="A0A9P5UF26"/>
<gene>
    <name evidence="2" type="ORF">BDP27DRAFT_1312666</name>
</gene>
<keyword evidence="3" id="KW-1185">Reference proteome</keyword>
<dbReference type="EMBL" id="JADNRY010000005">
    <property type="protein sequence ID" value="KAF9076834.1"/>
    <property type="molecule type" value="Genomic_DNA"/>
</dbReference>
<sequence length="437" mass="47229">MPLPPLRQFVFPAFPDYIASSQSIHSVAASPVKHVVDRPPSVYSASSASSDVRSQSSSASSKVYATPPTMKKTHRKQSPLVWFKDASEVTGTGSSSSLSSMQSATSSMSISSLRRPRSGHRNSLQGMKPDPSLSYKRYTARSSSDVRQSKRLVKLSRPPSEDLVSIVRKVFVECGSEVDTEGGGARARLINRETARSFGGMEIVDEEEEEEELFPPPAEKEQGQHAYSSHPNTLRIVDEGNEGGLFYQPHHVEQSSEPHSPSSCSSTPDSTGPLTPILPSSLFGSPKIIMSSCPVRSEPLMVTTQLPYLNRTSVVLSGLGISLPSDGSFPEVQGTANTMDAEKRVSVVTWSDLVSFSSYGLNTTSQSDTDILEEEQASILEEYLDEGEQLTANSLEDSDSGTELAAVLDSMSLLVGRGLDARLLLSPPRQFCYAQAV</sequence>
<proteinExistence type="predicted"/>
<feature type="compositionally biased region" description="Low complexity" evidence="1">
    <location>
        <begin position="41"/>
        <end position="63"/>
    </location>
</feature>
<evidence type="ECO:0000313" key="3">
    <source>
        <dbReference type="Proteomes" id="UP000772434"/>
    </source>
</evidence>
<organism evidence="2 3">
    <name type="scientific">Rhodocollybia butyracea</name>
    <dbReference type="NCBI Taxonomy" id="206335"/>
    <lineage>
        <taxon>Eukaryota</taxon>
        <taxon>Fungi</taxon>
        <taxon>Dikarya</taxon>
        <taxon>Basidiomycota</taxon>
        <taxon>Agaricomycotina</taxon>
        <taxon>Agaricomycetes</taxon>
        <taxon>Agaricomycetidae</taxon>
        <taxon>Agaricales</taxon>
        <taxon>Marasmiineae</taxon>
        <taxon>Omphalotaceae</taxon>
        <taxon>Rhodocollybia</taxon>
    </lineage>
</organism>
<evidence type="ECO:0000313" key="2">
    <source>
        <dbReference type="EMBL" id="KAF9076834.1"/>
    </source>
</evidence>
<comment type="caution">
    <text evidence="2">The sequence shown here is derived from an EMBL/GenBank/DDBJ whole genome shotgun (WGS) entry which is preliminary data.</text>
</comment>